<dbReference type="Proteomes" id="UP000179807">
    <property type="component" value="Unassembled WGS sequence"/>
</dbReference>
<dbReference type="PANTHER" id="PTHR11668:SF494">
    <property type="entry name" value="PROTEIN PHOSPHATASE, PUTATIVE-RELATED"/>
    <property type="match status" value="1"/>
</dbReference>
<dbReference type="VEuPathDB" id="TrichDB:TRFO_34991"/>
<comment type="catalytic activity">
    <reaction evidence="1">
        <text>O-phospho-L-threonyl-[protein] + H2O = L-threonyl-[protein] + phosphate</text>
        <dbReference type="Rhea" id="RHEA:47004"/>
        <dbReference type="Rhea" id="RHEA-COMP:11060"/>
        <dbReference type="Rhea" id="RHEA-COMP:11605"/>
        <dbReference type="ChEBI" id="CHEBI:15377"/>
        <dbReference type="ChEBI" id="CHEBI:30013"/>
        <dbReference type="ChEBI" id="CHEBI:43474"/>
        <dbReference type="ChEBI" id="CHEBI:61977"/>
        <dbReference type="EC" id="3.1.3.16"/>
    </reaction>
</comment>
<evidence type="ECO:0000313" key="5">
    <source>
        <dbReference type="Proteomes" id="UP000179807"/>
    </source>
</evidence>
<dbReference type="RefSeq" id="XP_068351731.1">
    <property type="nucleotide sequence ID" value="XM_068509988.1"/>
</dbReference>
<sequence length="375" mass="41678">MYAFTRSILFSFRSLMQKDSHEIISLMKTVGLPHFDEHTISDLCIETINKLKEGGTLLKVSCEFSPVVIVGDIHGSIVDLLRIFGTYGLPPETKYVFLGDYVDRGDFSVETLALLFSALCTYPEHIFLLRGNHEFRSVCANYGFRDEVLDSYSPDLLNLFMDVFSYLPLAAVVNESIFCVHGGLSSQLNSLEDISRIERPIEDFSNPLVEDLVWSDPSRIGSCEYIPSIRNRGCVFGSAAVNAFYAKTGTSAIVRGHSFVKEGVEIYPYISLASVFSSSNSNFANNQVRSHVGVILVDEESNMAPEILEPSERINKNDVKTSDSQVVLPGMWLRRASSITSISAEQRSAGPVAIKGTPQRHSSSKRSLPTIKFRF</sequence>
<comment type="caution">
    <text evidence="4">The sequence shown here is derived from an EMBL/GenBank/DDBJ whole genome shotgun (WGS) entry which is preliminary data.</text>
</comment>
<comment type="similarity">
    <text evidence="1">Belongs to the PPP phosphatase family.</text>
</comment>
<dbReference type="PANTHER" id="PTHR11668">
    <property type="entry name" value="SERINE/THREONINE PROTEIN PHOSPHATASE"/>
    <property type="match status" value="1"/>
</dbReference>
<gene>
    <name evidence="4" type="primary">GLC7</name>
    <name evidence="4" type="ORF">TRFO_34991</name>
</gene>
<reference evidence="4" key="1">
    <citation type="submission" date="2016-10" db="EMBL/GenBank/DDBJ databases">
        <authorList>
            <person name="Benchimol M."/>
            <person name="Almeida L.G."/>
            <person name="Vasconcelos A.T."/>
            <person name="Perreira-Neves A."/>
            <person name="Rosa I.A."/>
            <person name="Tasca T."/>
            <person name="Bogo M.R."/>
            <person name="de Souza W."/>
        </authorList>
    </citation>
    <scope>NUCLEOTIDE SEQUENCE [LARGE SCALE GENOMIC DNA]</scope>
    <source>
        <strain evidence="4">K</strain>
    </source>
</reference>
<dbReference type="GO" id="GO:0005634">
    <property type="term" value="C:nucleus"/>
    <property type="evidence" value="ECO:0007669"/>
    <property type="project" value="TreeGrafter"/>
</dbReference>
<protein>
    <recommendedName>
        <fullName evidence="1">Serine/threonine-protein phosphatase</fullName>
        <ecNumber evidence="1">3.1.3.16</ecNumber>
    </recommendedName>
</protein>
<dbReference type="InterPro" id="IPR029052">
    <property type="entry name" value="Metallo-depent_PP-like"/>
</dbReference>
<dbReference type="PRINTS" id="PR00114">
    <property type="entry name" value="STPHPHTASE"/>
</dbReference>
<evidence type="ECO:0000256" key="2">
    <source>
        <dbReference type="SAM" id="MobiDB-lite"/>
    </source>
</evidence>
<evidence type="ECO:0000313" key="4">
    <source>
        <dbReference type="EMBL" id="OHS98594.1"/>
    </source>
</evidence>
<dbReference type="GeneID" id="94844692"/>
<dbReference type="PROSITE" id="PS00125">
    <property type="entry name" value="SER_THR_PHOSPHATASE"/>
    <property type="match status" value="1"/>
</dbReference>
<proteinExistence type="inferred from homology"/>
<dbReference type="InterPro" id="IPR050341">
    <property type="entry name" value="PP1_catalytic_subunit"/>
</dbReference>
<dbReference type="SMART" id="SM00156">
    <property type="entry name" value="PP2Ac"/>
    <property type="match status" value="1"/>
</dbReference>
<dbReference type="InterPro" id="IPR006186">
    <property type="entry name" value="Ser/Thr-sp_prot-phosphatase"/>
</dbReference>
<keyword evidence="5" id="KW-1185">Reference proteome</keyword>
<dbReference type="EC" id="3.1.3.16" evidence="1"/>
<keyword evidence="1" id="KW-0378">Hydrolase</keyword>
<dbReference type="GO" id="GO:0004722">
    <property type="term" value="F:protein serine/threonine phosphatase activity"/>
    <property type="evidence" value="ECO:0007669"/>
    <property type="project" value="UniProtKB-EC"/>
</dbReference>
<organism evidence="4 5">
    <name type="scientific">Tritrichomonas foetus</name>
    <dbReference type="NCBI Taxonomy" id="1144522"/>
    <lineage>
        <taxon>Eukaryota</taxon>
        <taxon>Metamonada</taxon>
        <taxon>Parabasalia</taxon>
        <taxon>Tritrichomonadida</taxon>
        <taxon>Tritrichomonadidae</taxon>
        <taxon>Tritrichomonas</taxon>
    </lineage>
</organism>
<dbReference type="SUPFAM" id="SSF56300">
    <property type="entry name" value="Metallo-dependent phosphatases"/>
    <property type="match status" value="1"/>
</dbReference>
<accession>A0A1J4JHG7</accession>
<dbReference type="EMBL" id="MLAK01001047">
    <property type="protein sequence ID" value="OHS98594.1"/>
    <property type="molecule type" value="Genomic_DNA"/>
</dbReference>
<dbReference type="GO" id="GO:0005737">
    <property type="term" value="C:cytoplasm"/>
    <property type="evidence" value="ECO:0007669"/>
    <property type="project" value="TreeGrafter"/>
</dbReference>
<feature type="domain" description="Serine/threonine specific protein phosphatases" evidence="3">
    <location>
        <begin position="129"/>
        <end position="134"/>
    </location>
</feature>
<name>A0A1J4JHG7_9EUKA</name>
<dbReference type="Gene3D" id="3.60.21.10">
    <property type="match status" value="1"/>
</dbReference>
<dbReference type="Pfam" id="PF00149">
    <property type="entry name" value="Metallophos"/>
    <property type="match status" value="1"/>
</dbReference>
<evidence type="ECO:0000256" key="1">
    <source>
        <dbReference type="RuleBase" id="RU004273"/>
    </source>
</evidence>
<dbReference type="InterPro" id="IPR004843">
    <property type="entry name" value="Calcineurin-like_PHP"/>
</dbReference>
<dbReference type="OrthoDB" id="442428at2759"/>
<feature type="region of interest" description="Disordered" evidence="2">
    <location>
        <begin position="353"/>
        <end position="375"/>
    </location>
</feature>
<dbReference type="AlphaFoldDB" id="A0A1J4JHG7"/>
<evidence type="ECO:0000259" key="3">
    <source>
        <dbReference type="PROSITE" id="PS00125"/>
    </source>
</evidence>
<dbReference type="CDD" id="cd00144">
    <property type="entry name" value="MPP_PPP_family"/>
    <property type="match status" value="1"/>
</dbReference>